<evidence type="ECO:0000313" key="8">
    <source>
        <dbReference type="EMBL" id="GKT35819.1"/>
    </source>
</evidence>
<feature type="compositionally biased region" description="Basic and acidic residues" evidence="5">
    <location>
        <begin position="204"/>
        <end position="215"/>
    </location>
</feature>
<dbReference type="PANTHER" id="PTHR14134">
    <property type="entry name" value="E3 UBIQUITIN-PROTEIN LIGASE RAD18"/>
    <property type="match status" value="1"/>
</dbReference>
<evidence type="ECO:0000256" key="4">
    <source>
        <dbReference type="PROSITE-ProRule" id="PRU00452"/>
    </source>
</evidence>
<feature type="region of interest" description="Disordered" evidence="5">
    <location>
        <begin position="188"/>
        <end position="215"/>
    </location>
</feature>
<feature type="compositionally biased region" description="Low complexity" evidence="5">
    <location>
        <begin position="550"/>
        <end position="570"/>
    </location>
</feature>
<dbReference type="Gene3D" id="3.30.40.10">
    <property type="entry name" value="Zinc/RING finger domain, C3HC4 (zinc finger)"/>
    <property type="match status" value="1"/>
</dbReference>
<dbReference type="InterPro" id="IPR013083">
    <property type="entry name" value="Znf_RING/FYVE/PHD"/>
</dbReference>
<dbReference type="PROSITE" id="PS50089">
    <property type="entry name" value="ZF_RING_2"/>
    <property type="match status" value="1"/>
</dbReference>
<dbReference type="InterPro" id="IPR004181">
    <property type="entry name" value="Znf_MIZ"/>
</dbReference>
<feature type="compositionally biased region" description="Basic residues" evidence="5">
    <location>
        <begin position="356"/>
        <end position="365"/>
    </location>
</feature>
<gene>
    <name evidence="8" type="ORF">ADUPG1_008898</name>
</gene>
<dbReference type="EMBL" id="BQXS01011076">
    <property type="protein sequence ID" value="GKT35819.1"/>
    <property type="molecule type" value="Genomic_DNA"/>
</dbReference>
<keyword evidence="9" id="KW-1185">Reference proteome</keyword>
<dbReference type="PROSITE" id="PS51044">
    <property type="entry name" value="ZF_SP_RING"/>
    <property type="match status" value="1"/>
</dbReference>
<dbReference type="PANTHER" id="PTHR14134:SF2">
    <property type="entry name" value="E3 UBIQUITIN-PROTEIN LIGASE RAD18"/>
    <property type="match status" value="1"/>
</dbReference>
<dbReference type="SMART" id="SM00184">
    <property type="entry name" value="RING"/>
    <property type="match status" value="1"/>
</dbReference>
<evidence type="ECO:0000256" key="1">
    <source>
        <dbReference type="ARBA" id="ARBA00022723"/>
    </source>
</evidence>
<evidence type="ECO:0000256" key="3">
    <source>
        <dbReference type="ARBA" id="ARBA00022833"/>
    </source>
</evidence>
<reference evidence="8" key="1">
    <citation type="submission" date="2022-03" db="EMBL/GenBank/DDBJ databases">
        <title>Draft genome sequence of Aduncisulcus paluster, a free-living microaerophilic Fornicata.</title>
        <authorList>
            <person name="Yuyama I."/>
            <person name="Kume K."/>
            <person name="Tamura T."/>
            <person name="Inagaki Y."/>
            <person name="Hashimoto T."/>
        </authorList>
    </citation>
    <scope>NUCLEOTIDE SEQUENCE</scope>
    <source>
        <strain evidence="8">NY0171</strain>
    </source>
</reference>
<feature type="compositionally biased region" description="Polar residues" evidence="5">
    <location>
        <begin position="291"/>
        <end position="310"/>
    </location>
</feature>
<accession>A0ABQ5KWJ6</accession>
<evidence type="ECO:0008006" key="10">
    <source>
        <dbReference type="Google" id="ProtNLM"/>
    </source>
</evidence>
<evidence type="ECO:0000259" key="6">
    <source>
        <dbReference type="PROSITE" id="PS50089"/>
    </source>
</evidence>
<dbReference type="PROSITE" id="PS00518">
    <property type="entry name" value="ZF_RING_1"/>
    <property type="match status" value="1"/>
</dbReference>
<feature type="region of interest" description="Disordered" evidence="5">
    <location>
        <begin position="542"/>
        <end position="570"/>
    </location>
</feature>
<evidence type="ECO:0000256" key="2">
    <source>
        <dbReference type="ARBA" id="ARBA00022771"/>
    </source>
</evidence>
<sequence length="570" mass="63659">MTNTTIDSSSTVDSVFRRFDSAINKFENSITCPICRDIVNNPFTNSICGHTYCVKCISSLLDEKPTVQCPVCANPISSSSLIPNPIISSMSSSFSNLHEVSVCVRSTMLSLIASCERFAHANITLRRYCKSHIQDTYRAQTMVSPSLSLEDNRIACEFSPIIKDYIEKEEEEEIEMEKYRKENKLKVKEEKNEREEKEEEEKEEETKEVEKKEEKERVDQSIIYKVKEEDSIKSSSLLNDHYYPDDIDDKTKPVTYEEQEKENGGKENGEKEKKKEDVVSVIDGIDIIDTPSLSHNPSVPQTGSLGSSLEETIIFDIDDDMETVPPPKTSISEKGKRRSVVWEVDSRLPLASSGSNKHRSIHHHSPPLLSSQHSQNRTSLTTIPSVSSHLSRKKKKKNSSSPSSSSSSSSPSLSFPHSPSYSHKNTNVSHHIRSNPQLSQPSQNITFSKINHSISKLISLVPLPLSLPSYASGRKQMMKKCRELGVSSQVWQSSATSLSSLSVSLLSSILSAVKREYTFLCREWNGKKQRILFDLALSIPKEKKRKKGKSSSSAPLPPSASTSSSSSSLS</sequence>
<evidence type="ECO:0000259" key="7">
    <source>
        <dbReference type="PROSITE" id="PS51044"/>
    </source>
</evidence>
<feature type="compositionally biased region" description="Polar residues" evidence="5">
    <location>
        <begin position="423"/>
        <end position="442"/>
    </location>
</feature>
<protein>
    <recommendedName>
        <fullName evidence="10">RING-type domain-containing protein</fullName>
    </recommendedName>
</protein>
<organism evidence="8 9">
    <name type="scientific">Aduncisulcus paluster</name>
    <dbReference type="NCBI Taxonomy" id="2918883"/>
    <lineage>
        <taxon>Eukaryota</taxon>
        <taxon>Metamonada</taxon>
        <taxon>Carpediemonas-like organisms</taxon>
        <taxon>Aduncisulcus</taxon>
    </lineage>
</organism>
<feature type="compositionally biased region" description="Low complexity" evidence="5">
    <location>
        <begin position="399"/>
        <end position="422"/>
    </location>
</feature>
<dbReference type="InterPro" id="IPR039577">
    <property type="entry name" value="Rad18"/>
</dbReference>
<dbReference type="InterPro" id="IPR017907">
    <property type="entry name" value="Znf_RING_CS"/>
</dbReference>
<dbReference type="Proteomes" id="UP001057375">
    <property type="component" value="Unassembled WGS sequence"/>
</dbReference>
<keyword evidence="3" id="KW-0862">Zinc</keyword>
<dbReference type="InterPro" id="IPR001841">
    <property type="entry name" value="Znf_RING"/>
</dbReference>
<keyword evidence="2 4" id="KW-0863">Zinc-finger</keyword>
<evidence type="ECO:0000313" key="9">
    <source>
        <dbReference type="Proteomes" id="UP001057375"/>
    </source>
</evidence>
<feature type="compositionally biased region" description="Low complexity" evidence="5">
    <location>
        <begin position="366"/>
        <end position="375"/>
    </location>
</feature>
<proteinExistence type="predicted"/>
<name>A0ABQ5KWJ6_9EUKA</name>
<feature type="compositionally biased region" description="Low complexity" evidence="5">
    <location>
        <begin position="279"/>
        <end position="289"/>
    </location>
</feature>
<feature type="compositionally biased region" description="Basic and acidic residues" evidence="5">
    <location>
        <begin position="261"/>
        <end position="278"/>
    </location>
</feature>
<feature type="region of interest" description="Disordered" evidence="5">
    <location>
        <begin position="237"/>
        <end position="442"/>
    </location>
</feature>
<feature type="domain" description="RING-type" evidence="6">
    <location>
        <begin position="32"/>
        <end position="72"/>
    </location>
</feature>
<dbReference type="SUPFAM" id="SSF57850">
    <property type="entry name" value="RING/U-box"/>
    <property type="match status" value="1"/>
</dbReference>
<dbReference type="Pfam" id="PF13923">
    <property type="entry name" value="zf-C3HC4_2"/>
    <property type="match status" value="1"/>
</dbReference>
<feature type="domain" description="SP-RING-type" evidence="7">
    <location>
        <begin position="6"/>
        <end position="96"/>
    </location>
</feature>
<keyword evidence="1" id="KW-0479">Metal-binding</keyword>
<comment type="caution">
    <text evidence="8">The sequence shown here is derived from an EMBL/GenBank/DDBJ whole genome shotgun (WGS) entry which is preliminary data.</text>
</comment>
<evidence type="ECO:0000256" key="5">
    <source>
        <dbReference type="SAM" id="MobiDB-lite"/>
    </source>
</evidence>